<feature type="compositionally biased region" description="Low complexity" evidence="1">
    <location>
        <begin position="554"/>
        <end position="567"/>
    </location>
</feature>
<feature type="region of interest" description="Disordered" evidence="1">
    <location>
        <begin position="210"/>
        <end position="230"/>
    </location>
</feature>
<evidence type="ECO:0000259" key="2">
    <source>
        <dbReference type="Pfam" id="PF14309"/>
    </source>
</evidence>
<gene>
    <name evidence="4" type="ORF">CKAN_00963500</name>
</gene>
<name>A0A443NR46_9MAGN</name>
<dbReference type="PANTHER" id="PTHR31680">
    <property type="entry name" value="LONGIFOLIA PROTEIN"/>
    <property type="match status" value="1"/>
</dbReference>
<feature type="domain" description="DUF3741" evidence="3">
    <location>
        <begin position="186"/>
        <end position="215"/>
    </location>
</feature>
<protein>
    <submittedName>
        <fullName evidence="4">Protein LONGIFOLIA 1-like protein isoform X2</fullName>
    </submittedName>
</protein>
<dbReference type="Proteomes" id="UP000283530">
    <property type="component" value="Unassembled WGS sequence"/>
</dbReference>
<reference evidence="4 5" key="1">
    <citation type="journal article" date="2019" name="Nat. Plants">
        <title>Stout camphor tree genome fills gaps in understanding of flowering plant genome evolution.</title>
        <authorList>
            <person name="Chaw S.M."/>
            <person name="Liu Y.C."/>
            <person name="Wu Y.W."/>
            <person name="Wang H.Y."/>
            <person name="Lin C.I."/>
            <person name="Wu C.S."/>
            <person name="Ke H.M."/>
            <person name="Chang L.Y."/>
            <person name="Hsu C.Y."/>
            <person name="Yang H.T."/>
            <person name="Sudianto E."/>
            <person name="Hsu M.H."/>
            <person name="Wu K.P."/>
            <person name="Wang L.N."/>
            <person name="Leebens-Mack J.H."/>
            <person name="Tsai I.J."/>
        </authorList>
    </citation>
    <scope>NUCLEOTIDE SEQUENCE [LARGE SCALE GENOMIC DNA]</scope>
    <source>
        <strain evidence="5">cv. Chaw 1501</strain>
        <tissue evidence="4">Young leaves</tissue>
    </source>
</reference>
<feature type="compositionally biased region" description="Basic and acidic residues" evidence="1">
    <location>
        <begin position="448"/>
        <end position="462"/>
    </location>
</feature>
<dbReference type="PANTHER" id="PTHR31680:SF12">
    <property type="entry name" value="OS11G0587300 PROTEIN"/>
    <property type="match status" value="1"/>
</dbReference>
<evidence type="ECO:0000256" key="1">
    <source>
        <dbReference type="SAM" id="MobiDB-lite"/>
    </source>
</evidence>
<dbReference type="OrthoDB" id="1929599at2759"/>
<dbReference type="EMBL" id="QPKB01000003">
    <property type="protein sequence ID" value="RWR80972.1"/>
    <property type="molecule type" value="Genomic_DNA"/>
</dbReference>
<evidence type="ECO:0000259" key="3">
    <source>
        <dbReference type="Pfam" id="PF14383"/>
    </source>
</evidence>
<feature type="region of interest" description="Disordered" evidence="1">
    <location>
        <begin position="43"/>
        <end position="130"/>
    </location>
</feature>
<dbReference type="STRING" id="337451.A0A443NR46"/>
<dbReference type="Pfam" id="PF14309">
    <property type="entry name" value="DUF4378"/>
    <property type="match status" value="1"/>
</dbReference>
<dbReference type="AlphaFoldDB" id="A0A443NR46"/>
<dbReference type="InterPro" id="IPR025486">
    <property type="entry name" value="DUF4378"/>
</dbReference>
<dbReference type="InterPro" id="IPR032795">
    <property type="entry name" value="DUF3741-assoc"/>
</dbReference>
<feature type="region of interest" description="Disordered" evidence="1">
    <location>
        <begin position="400"/>
        <end position="574"/>
    </location>
</feature>
<sequence length="838" mass="93973">MTPGYLTGMPDDRSLEKQMEKQMGCMAGFRQLFDRHQILAGKRLHSSKRLPPPTAVDSSPQPEKFVPFPTSSRESQQRKHQSPSPAEFTKPAIGDDAREPKGSPAPEVRSTPPATPPPAETPTRTPLPLPVFEFKDGFRSSWKLREAPRLSLDSRAIVDGKGSVFPREIRTNAAIFAAAANRGISSQAEEENEKQRRSPSVVARLMGLEALPGSGCDEPPKNAELRRSASESRASRDLLQYRYLDGNGFQNKLLLLQSQKLSSSGTVRCNAIRDNAFVDGRSKASKMPDPVEIHCRTSKCELAKDPMAAASSPWNLRKSFFDSQDFFPEPRRTGSLYGEIEKRLKMRGIDEPAKDLETLKQILEALQLKGLLHSKKTEQLISERRNFVYDRQFGSGESPIVIMKPARSPVSMNRRTGNEPSIPNSRSKPGMRRNFVAEPLPPVRQRRDRFEIDRNPQTERISRNSKPSDAIESGGAKSPSSPARRKALSVETQKKKGRDSNDRRSSSSISPKNGQKQFSSGSELSSNRSPRIRKQTAEISPKDRISAQTEDESSTISESSISASSQTDCERTKMEDYKEGRSLLERCDQLLHSIAEITSTTTDQQPSPVSVLDSTLYKEDSPPSPIMKQRCIDFKDQSAEVKEDWSPAVSPVRSLMHEEESDDIEFFYISEILSHKREEEDTDLFAILEKQHFTKRKNSYSPKASRLHRRLLFDTVREILGRKRQLSSWKAFVRSRSASSIIIFDQQTLARQVWSELVKIREGPPAQDALDAACGVFARDMDGCDGMDGWGDRSVEMSEVVLDIERLVFKDLVVEAIHDMASFAGKCTASAPRRKLAF</sequence>
<comment type="caution">
    <text evidence="4">The sequence shown here is derived from an EMBL/GenBank/DDBJ whole genome shotgun (WGS) entry which is preliminary data.</text>
</comment>
<dbReference type="InterPro" id="IPR033334">
    <property type="entry name" value="LNG1/2"/>
</dbReference>
<evidence type="ECO:0000313" key="4">
    <source>
        <dbReference type="EMBL" id="RWR80972.1"/>
    </source>
</evidence>
<feature type="domain" description="DUF4378" evidence="2">
    <location>
        <begin position="666"/>
        <end position="815"/>
    </location>
</feature>
<feature type="compositionally biased region" description="Basic and acidic residues" evidence="1">
    <location>
        <begin position="218"/>
        <end position="230"/>
    </location>
</feature>
<accession>A0A443NR46</accession>
<proteinExistence type="predicted"/>
<keyword evidence="5" id="KW-1185">Reference proteome</keyword>
<evidence type="ECO:0000313" key="5">
    <source>
        <dbReference type="Proteomes" id="UP000283530"/>
    </source>
</evidence>
<feature type="compositionally biased region" description="Pro residues" evidence="1">
    <location>
        <begin position="113"/>
        <end position="129"/>
    </location>
</feature>
<feature type="compositionally biased region" description="Polar residues" evidence="1">
    <location>
        <begin position="410"/>
        <end position="427"/>
    </location>
</feature>
<feature type="compositionally biased region" description="Polar residues" evidence="1">
    <location>
        <begin position="511"/>
        <end position="529"/>
    </location>
</feature>
<dbReference type="Pfam" id="PF14383">
    <property type="entry name" value="VARLMGL"/>
    <property type="match status" value="1"/>
</dbReference>
<dbReference type="GO" id="GO:0051513">
    <property type="term" value="P:regulation of monopolar cell growth"/>
    <property type="evidence" value="ECO:0007669"/>
    <property type="project" value="InterPro"/>
</dbReference>
<feature type="compositionally biased region" description="Basic and acidic residues" evidence="1">
    <location>
        <begin position="492"/>
        <end position="505"/>
    </location>
</feature>
<organism evidence="4 5">
    <name type="scientific">Cinnamomum micranthum f. kanehirae</name>
    <dbReference type="NCBI Taxonomy" id="337451"/>
    <lineage>
        <taxon>Eukaryota</taxon>
        <taxon>Viridiplantae</taxon>
        <taxon>Streptophyta</taxon>
        <taxon>Embryophyta</taxon>
        <taxon>Tracheophyta</taxon>
        <taxon>Spermatophyta</taxon>
        <taxon>Magnoliopsida</taxon>
        <taxon>Magnoliidae</taxon>
        <taxon>Laurales</taxon>
        <taxon>Lauraceae</taxon>
        <taxon>Cinnamomum</taxon>
    </lineage>
</organism>